<dbReference type="AlphaFoldDB" id="A0A9P4GRU6"/>
<dbReference type="RefSeq" id="XP_040792758.1">
    <property type="nucleotide sequence ID" value="XM_040926602.1"/>
</dbReference>
<comment type="caution">
    <text evidence="1">The sequence shown here is derived from an EMBL/GenBank/DDBJ whole genome shotgun (WGS) entry which is preliminary data.</text>
</comment>
<gene>
    <name evidence="1" type="ORF">K460DRAFT_11749</name>
</gene>
<dbReference type="GeneID" id="63843853"/>
<name>A0A9P4GRU6_9PLEO</name>
<dbReference type="EMBL" id="ML976614">
    <property type="protein sequence ID" value="KAF1850195.1"/>
    <property type="molecule type" value="Genomic_DNA"/>
</dbReference>
<organism evidence="1 2">
    <name type="scientific">Cucurbitaria berberidis CBS 394.84</name>
    <dbReference type="NCBI Taxonomy" id="1168544"/>
    <lineage>
        <taxon>Eukaryota</taxon>
        <taxon>Fungi</taxon>
        <taxon>Dikarya</taxon>
        <taxon>Ascomycota</taxon>
        <taxon>Pezizomycotina</taxon>
        <taxon>Dothideomycetes</taxon>
        <taxon>Pleosporomycetidae</taxon>
        <taxon>Pleosporales</taxon>
        <taxon>Pleosporineae</taxon>
        <taxon>Cucurbitariaceae</taxon>
        <taxon>Cucurbitaria</taxon>
    </lineage>
</organism>
<evidence type="ECO:0000313" key="2">
    <source>
        <dbReference type="Proteomes" id="UP000800039"/>
    </source>
</evidence>
<dbReference type="Proteomes" id="UP000800039">
    <property type="component" value="Unassembled WGS sequence"/>
</dbReference>
<keyword evidence="2" id="KW-1185">Reference proteome</keyword>
<accession>A0A9P4GRU6</accession>
<evidence type="ECO:0000313" key="1">
    <source>
        <dbReference type="EMBL" id="KAF1850195.1"/>
    </source>
</evidence>
<proteinExistence type="predicted"/>
<reference evidence="1" key="1">
    <citation type="submission" date="2020-01" db="EMBL/GenBank/DDBJ databases">
        <authorList>
            <consortium name="DOE Joint Genome Institute"/>
            <person name="Haridas S."/>
            <person name="Albert R."/>
            <person name="Binder M."/>
            <person name="Bloem J."/>
            <person name="Labutti K."/>
            <person name="Salamov A."/>
            <person name="Andreopoulos B."/>
            <person name="Baker S.E."/>
            <person name="Barry K."/>
            <person name="Bills G."/>
            <person name="Bluhm B.H."/>
            <person name="Cannon C."/>
            <person name="Castanera R."/>
            <person name="Culley D.E."/>
            <person name="Daum C."/>
            <person name="Ezra D."/>
            <person name="Gonzalez J.B."/>
            <person name="Henrissat B."/>
            <person name="Kuo A."/>
            <person name="Liang C."/>
            <person name="Lipzen A."/>
            <person name="Lutzoni F."/>
            <person name="Magnuson J."/>
            <person name="Mondo S."/>
            <person name="Nolan M."/>
            <person name="Ohm R."/>
            <person name="Pangilinan J."/>
            <person name="Park H.-J."/>
            <person name="Ramirez L."/>
            <person name="Alfaro M."/>
            <person name="Sun H."/>
            <person name="Tritt A."/>
            <person name="Yoshinaga Y."/>
            <person name="Zwiers L.-H."/>
            <person name="Turgeon B.G."/>
            <person name="Goodwin S.B."/>
            <person name="Spatafora J.W."/>
            <person name="Crous P.W."/>
            <person name="Grigoriev I.V."/>
        </authorList>
    </citation>
    <scope>NUCLEOTIDE SEQUENCE</scope>
    <source>
        <strain evidence="1">CBS 394.84</strain>
    </source>
</reference>
<sequence length="170" mass="18582">MAIQSCIFSGGASPTSQYRCCTYMHLRAGCCMRCSLTGQAQTHHFEVSNRIHSDDRRACPLPSFPLCASSRLPTHWQLNYPQVKFLEKTTGAALLPSTACSLYQDPSFISPDSILYCTSPHAKMLNSTAALFRCHITLASQVQLPKHPTQVVLAGPLLGQKRMIAAQSPG</sequence>
<protein>
    <submittedName>
        <fullName evidence="1">Uncharacterized protein</fullName>
    </submittedName>
</protein>